<dbReference type="GO" id="GO:0009252">
    <property type="term" value="P:peptidoglycan biosynthetic process"/>
    <property type="evidence" value="ECO:0007669"/>
    <property type="project" value="UniProtKB-UniRule"/>
</dbReference>
<dbReference type="Gene3D" id="3.40.1390.10">
    <property type="entry name" value="MurE/MurF, N-terminal domain"/>
    <property type="match status" value="1"/>
</dbReference>
<gene>
    <name evidence="10" type="primary">murF</name>
    <name evidence="15" type="ORF">DESPIGER_0909</name>
</gene>
<protein>
    <recommendedName>
        <fullName evidence="10 11">UDP-N-acetylmuramoyl-tripeptide--D-alanyl-D-alanine ligase</fullName>
        <ecNumber evidence="10 11">6.3.2.10</ecNumber>
    </recommendedName>
    <alternativeName>
        <fullName evidence="10">D-alanyl-D-alanine-adding enzyme</fullName>
    </alternativeName>
</protein>
<feature type="domain" description="Mur ligase N-terminal catalytic" evidence="12">
    <location>
        <begin position="27"/>
        <end position="96"/>
    </location>
</feature>
<dbReference type="KEGG" id="dpg:DESPIGER_0909"/>
<dbReference type="SUPFAM" id="SSF53623">
    <property type="entry name" value="MurD-like peptide ligases, catalytic domain"/>
    <property type="match status" value="1"/>
</dbReference>
<comment type="catalytic activity">
    <reaction evidence="10 11">
        <text>D-alanyl-D-alanine + UDP-N-acetyl-alpha-D-muramoyl-L-alanyl-gamma-D-glutamyl-meso-2,6-diaminopimelate + ATP = UDP-N-acetyl-alpha-D-muramoyl-L-alanyl-gamma-D-glutamyl-meso-2,6-diaminopimeloyl-D-alanyl-D-alanine + ADP + phosphate + H(+)</text>
        <dbReference type="Rhea" id="RHEA:28374"/>
        <dbReference type="ChEBI" id="CHEBI:15378"/>
        <dbReference type="ChEBI" id="CHEBI:30616"/>
        <dbReference type="ChEBI" id="CHEBI:43474"/>
        <dbReference type="ChEBI" id="CHEBI:57822"/>
        <dbReference type="ChEBI" id="CHEBI:61386"/>
        <dbReference type="ChEBI" id="CHEBI:83905"/>
        <dbReference type="ChEBI" id="CHEBI:456216"/>
        <dbReference type="EC" id="6.3.2.10"/>
    </reaction>
</comment>
<dbReference type="AlphaFoldDB" id="A0A1K1LH49"/>
<dbReference type="Proteomes" id="UP000186323">
    <property type="component" value="Chromosome I"/>
</dbReference>
<keyword evidence="9 10" id="KW-0961">Cell wall biogenesis/degradation</keyword>
<evidence type="ECO:0000256" key="2">
    <source>
        <dbReference type="ARBA" id="ARBA00022598"/>
    </source>
</evidence>
<keyword evidence="7 10" id="KW-0573">Peptidoglycan synthesis</keyword>
<dbReference type="Pfam" id="PF08245">
    <property type="entry name" value="Mur_ligase_M"/>
    <property type="match status" value="1"/>
</dbReference>
<dbReference type="InterPro" id="IPR005863">
    <property type="entry name" value="UDP-N-AcMur_synth"/>
</dbReference>
<keyword evidence="16" id="KW-1185">Reference proteome</keyword>
<comment type="subcellular location">
    <subcellularLocation>
        <location evidence="10 11">Cytoplasm</location>
    </subcellularLocation>
</comment>
<dbReference type="SUPFAM" id="SSF53244">
    <property type="entry name" value="MurD-like peptide ligases, peptide-binding domain"/>
    <property type="match status" value="1"/>
</dbReference>
<dbReference type="GO" id="GO:0005737">
    <property type="term" value="C:cytoplasm"/>
    <property type="evidence" value="ECO:0007669"/>
    <property type="project" value="UniProtKB-SubCell"/>
</dbReference>
<comment type="function">
    <text evidence="10 11">Involved in cell wall formation. Catalyzes the final step in the synthesis of UDP-N-acetylmuramoyl-pentapeptide, the precursor of murein.</text>
</comment>
<evidence type="ECO:0000313" key="15">
    <source>
        <dbReference type="EMBL" id="SFV72774.1"/>
    </source>
</evidence>
<dbReference type="NCBIfam" id="TIGR01143">
    <property type="entry name" value="murF"/>
    <property type="match status" value="1"/>
</dbReference>
<dbReference type="HAMAP" id="MF_02019">
    <property type="entry name" value="MurF"/>
    <property type="match status" value="1"/>
</dbReference>
<feature type="domain" description="Mur ligase central" evidence="14">
    <location>
        <begin position="109"/>
        <end position="296"/>
    </location>
</feature>
<dbReference type="InterPro" id="IPR004101">
    <property type="entry name" value="Mur_ligase_C"/>
</dbReference>
<evidence type="ECO:0000256" key="9">
    <source>
        <dbReference type="ARBA" id="ARBA00023316"/>
    </source>
</evidence>
<keyword evidence="1 10" id="KW-0963">Cytoplasm</keyword>
<evidence type="ECO:0000259" key="13">
    <source>
        <dbReference type="Pfam" id="PF02875"/>
    </source>
</evidence>
<evidence type="ECO:0000256" key="8">
    <source>
        <dbReference type="ARBA" id="ARBA00023306"/>
    </source>
</evidence>
<evidence type="ECO:0000256" key="11">
    <source>
        <dbReference type="RuleBase" id="RU004136"/>
    </source>
</evidence>
<evidence type="ECO:0000256" key="4">
    <source>
        <dbReference type="ARBA" id="ARBA00022741"/>
    </source>
</evidence>
<dbReference type="SUPFAM" id="SSF63418">
    <property type="entry name" value="MurE/MurF N-terminal domain"/>
    <property type="match status" value="1"/>
</dbReference>
<dbReference type="GO" id="GO:0008766">
    <property type="term" value="F:UDP-N-acetylmuramoylalanyl-D-glutamyl-2,6-diaminopimelate-D-alanyl-D-alanine ligase activity"/>
    <property type="evidence" value="ECO:0007669"/>
    <property type="project" value="RHEA"/>
</dbReference>
<comment type="similarity">
    <text evidence="10">Belongs to the MurCDEF family. MurF subfamily.</text>
</comment>
<dbReference type="InterPro" id="IPR000713">
    <property type="entry name" value="Mur_ligase_N"/>
</dbReference>
<comment type="pathway">
    <text evidence="10 11">Cell wall biogenesis; peptidoglycan biosynthesis.</text>
</comment>
<keyword evidence="8 10" id="KW-0131">Cell cycle</keyword>
<dbReference type="PANTHER" id="PTHR43024">
    <property type="entry name" value="UDP-N-ACETYLMURAMOYL-TRIPEPTIDE--D-ALANYL-D-ALANINE LIGASE"/>
    <property type="match status" value="1"/>
</dbReference>
<dbReference type="InterPro" id="IPR035911">
    <property type="entry name" value="MurE/MurF_N"/>
</dbReference>
<evidence type="ECO:0000256" key="3">
    <source>
        <dbReference type="ARBA" id="ARBA00022618"/>
    </source>
</evidence>
<dbReference type="GO" id="GO:0051301">
    <property type="term" value="P:cell division"/>
    <property type="evidence" value="ECO:0007669"/>
    <property type="project" value="UniProtKB-KW"/>
</dbReference>
<dbReference type="InterPro" id="IPR013221">
    <property type="entry name" value="Mur_ligase_cen"/>
</dbReference>
<reference evidence="16" key="1">
    <citation type="submission" date="2016-10" db="EMBL/GenBank/DDBJ databases">
        <authorList>
            <person name="Wegmann U."/>
        </authorList>
    </citation>
    <scope>NUCLEOTIDE SEQUENCE [LARGE SCALE GENOMIC DNA]</scope>
</reference>
<keyword evidence="2 10" id="KW-0436">Ligase</keyword>
<evidence type="ECO:0000256" key="7">
    <source>
        <dbReference type="ARBA" id="ARBA00022984"/>
    </source>
</evidence>
<keyword evidence="6 10" id="KW-0133">Cell shape</keyword>
<name>A0A1K1LH49_9BACT</name>
<dbReference type="Pfam" id="PF02875">
    <property type="entry name" value="Mur_ligase_C"/>
    <property type="match status" value="1"/>
</dbReference>
<evidence type="ECO:0000313" key="16">
    <source>
        <dbReference type="Proteomes" id="UP000186323"/>
    </source>
</evidence>
<dbReference type="OrthoDB" id="9801978at2"/>
<accession>A0A1K1LH49</accession>
<dbReference type="Pfam" id="PF01225">
    <property type="entry name" value="Mur_ligase"/>
    <property type="match status" value="1"/>
</dbReference>
<dbReference type="Gene3D" id="3.90.190.20">
    <property type="entry name" value="Mur ligase, C-terminal domain"/>
    <property type="match status" value="1"/>
</dbReference>
<evidence type="ECO:0000256" key="6">
    <source>
        <dbReference type="ARBA" id="ARBA00022960"/>
    </source>
</evidence>
<feature type="domain" description="Mur ligase C-terminal" evidence="13">
    <location>
        <begin position="320"/>
        <end position="447"/>
    </location>
</feature>
<dbReference type="UniPathway" id="UPA00219"/>
<proteinExistence type="inferred from homology"/>
<feature type="binding site" evidence="10">
    <location>
        <begin position="111"/>
        <end position="117"/>
    </location>
    <ligand>
        <name>ATP</name>
        <dbReference type="ChEBI" id="CHEBI:30616"/>
    </ligand>
</feature>
<dbReference type="PANTHER" id="PTHR43024:SF1">
    <property type="entry name" value="UDP-N-ACETYLMURAMOYL-TRIPEPTIDE--D-ALANYL-D-ALANINE LIGASE"/>
    <property type="match status" value="1"/>
</dbReference>
<dbReference type="GO" id="GO:0047480">
    <property type="term" value="F:UDP-N-acetylmuramoyl-tripeptide-D-alanyl-D-alanine ligase activity"/>
    <property type="evidence" value="ECO:0007669"/>
    <property type="project" value="UniProtKB-UniRule"/>
</dbReference>
<dbReference type="EMBL" id="LT630450">
    <property type="protein sequence ID" value="SFV72774.1"/>
    <property type="molecule type" value="Genomic_DNA"/>
</dbReference>
<keyword evidence="5 10" id="KW-0067">ATP-binding</keyword>
<dbReference type="GO" id="GO:0005524">
    <property type="term" value="F:ATP binding"/>
    <property type="evidence" value="ECO:0007669"/>
    <property type="project" value="UniProtKB-UniRule"/>
</dbReference>
<dbReference type="EC" id="6.3.2.10" evidence="10 11"/>
<evidence type="ECO:0000256" key="10">
    <source>
        <dbReference type="HAMAP-Rule" id="MF_02019"/>
    </source>
</evidence>
<dbReference type="InterPro" id="IPR051046">
    <property type="entry name" value="MurCDEF_CellWall_CoF430Synth"/>
</dbReference>
<dbReference type="GO" id="GO:0008360">
    <property type="term" value="P:regulation of cell shape"/>
    <property type="evidence" value="ECO:0007669"/>
    <property type="project" value="UniProtKB-KW"/>
</dbReference>
<dbReference type="Gene3D" id="3.40.1190.10">
    <property type="entry name" value="Mur-like, catalytic domain"/>
    <property type="match status" value="1"/>
</dbReference>
<dbReference type="InterPro" id="IPR036615">
    <property type="entry name" value="Mur_ligase_C_dom_sf"/>
</dbReference>
<evidence type="ECO:0000259" key="14">
    <source>
        <dbReference type="Pfam" id="PF08245"/>
    </source>
</evidence>
<sequence>MRLDLAEIVRCLGCARDVKVADGSVTVTSVVTDSREAAPGSLFVCIAGERVDGHDYAARAVEQGAVAVLAARPLEGLSVPVLTVQDTVRALGAVAALWRGKSSARVVGITGSAGKTTVKELLAHVLSRRGKTACNALNLNNQVGMPLCMLKTDGDEDFWVFEAGISHEGDMDELGAILKPDLALILNVGAAHTEGLGERGVAWHKSRLLAHLAPEGQALVSADYDDLVREARAVFGDVIFFTASGRPLSYRAAYAGCSDGVHGQYRLWLDGRPCDVTAPFRGDYGTENCIAVAAAAHMLGLSAEEIAAGFADAQLPPQRFARSRRGSWDIVDDTYNANPLSMARMLDAAAESAQKRPFVVVLGEMRELGSVADREHERLGRHLAQLRPVLVFWRGGHADAVRDGLEHGLYTGRFLPVESGEGFVQALREHLPADTGGQGGLMLFKGSRGNHLEELLEALERSDWLPGSRTESL</sequence>
<keyword evidence="4 10" id="KW-0547">Nucleotide-binding</keyword>
<evidence type="ECO:0000259" key="12">
    <source>
        <dbReference type="Pfam" id="PF01225"/>
    </source>
</evidence>
<dbReference type="InterPro" id="IPR036565">
    <property type="entry name" value="Mur-like_cat_sf"/>
</dbReference>
<evidence type="ECO:0000256" key="1">
    <source>
        <dbReference type="ARBA" id="ARBA00022490"/>
    </source>
</evidence>
<evidence type="ECO:0000256" key="5">
    <source>
        <dbReference type="ARBA" id="ARBA00022840"/>
    </source>
</evidence>
<organism evidence="15 16">
    <name type="scientific">Desulfovibrio piger</name>
    <dbReference type="NCBI Taxonomy" id="901"/>
    <lineage>
        <taxon>Bacteria</taxon>
        <taxon>Pseudomonadati</taxon>
        <taxon>Thermodesulfobacteriota</taxon>
        <taxon>Desulfovibrionia</taxon>
        <taxon>Desulfovibrionales</taxon>
        <taxon>Desulfovibrionaceae</taxon>
        <taxon>Desulfovibrio</taxon>
    </lineage>
</organism>
<dbReference type="RefSeq" id="WP_072333643.1">
    <property type="nucleotide sequence ID" value="NZ_CALJDE010000062.1"/>
</dbReference>
<dbReference type="GO" id="GO:0071555">
    <property type="term" value="P:cell wall organization"/>
    <property type="evidence" value="ECO:0007669"/>
    <property type="project" value="UniProtKB-KW"/>
</dbReference>
<keyword evidence="3 10" id="KW-0132">Cell division</keyword>